<evidence type="ECO:0000313" key="4">
    <source>
        <dbReference type="Proteomes" id="UP000236754"/>
    </source>
</evidence>
<keyword evidence="2" id="KW-0472">Membrane</keyword>
<dbReference type="EMBL" id="FNVU01000025">
    <property type="protein sequence ID" value="SEG92226.1"/>
    <property type="molecule type" value="Genomic_DNA"/>
</dbReference>
<dbReference type="InterPro" id="IPR047789">
    <property type="entry name" value="CU044_5270-like"/>
</dbReference>
<keyword evidence="2" id="KW-0812">Transmembrane</keyword>
<dbReference type="RefSeq" id="WP_103890282.1">
    <property type="nucleotide sequence ID" value="NZ_FNVU01000025.1"/>
</dbReference>
<keyword evidence="2" id="KW-1133">Transmembrane helix</keyword>
<dbReference type="NCBIfam" id="NF038083">
    <property type="entry name" value="CU044_5270_fam"/>
    <property type="match status" value="1"/>
</dbReference>
<dbReference type="Proteomes" id="UP000236754">
    <property type="component" value="Unassembled WGS sequence"/>
</dbReference>
<organism evidence="3 4">
    <name type="scientific">Actinacidiphila yanglinensis</name>
    <dbReference type="NCBI Taxonomy" id="310779"/>
    <lineage>
        <taxon>Bacteria</taxon>
        <taxon>Bacillati</taxon>
        <taxon>Actinomycetota</taxon>
        <taxon>Actinomycetes</taxon>
        <taxon>Kitasatosporales</taxon>
        <taxon>Streptomycetaceae</taxon>
        <taxon>Actinacidiphila</taxon>
    </lineage>
</organism>
<feature type="transmembrane region" description="Helical" evidence="2">
    <location>
        <begin position="54"/>
        <end position="75"/>
    </location>
</feature>
<dbReference type="OrthoDB" id="3460587at2"/>
<evidence type="ECO:0008006" key="5">
    <source>
        <dbReference type="Google" id="ProtNLM"/>
    </source>
</evidence>
<evidence type="ECO:0000256" key="1">
    <source>
        <dbReference type="SAM" id="MobiDB-lite"/>
    </source>
</evidence>
<gene>
    <name evidence="3" type="ORF">SAMN05216223_12589</name>
</gene>
<protein>
    <recommendedName>
        <fullName evidence="5">Tat pathway signal protein</fullName>
    </recommendedName>
</protein>
<sequence length="338" mass="37099">MRDIDELEELREYDAGAPPLDNATRGRMRARLLTAMDPENAAAPAPAVRHRRPVLRIALTVMVAAAVAGSVLVAVHDDGRAKGGTAAPSSTGSPALRNVSAQVVLDGAATYARQHEQPASPRNDQFIYTKEIIKETNQRTGATRTYTDENWRSVDNSKPSWVMEIGKGWWSPPPPKNETVWPPEDWATLKKLPTDPTQLILWLVEGPNGKDHSLSRLNNIDWSLAHFELSGLLKLVPVMPAGLRPAAYEALGMFPGVKVVPNQKDAKGRTGVAVTYDDPTRPKGSTGFGGYFIFNPKTYEFLGFRDQSTSGSGKNRKTYTQLSSLDTWAVVDKVKERP</sequence>
<accession>A0A1H6E5I1</accession>
<dbReference type="AlphaFoldDB" id="A0A1H6E5I1"/>
<reference evidence="3 4" key="1">
    <citation type="submission" date="2016-10" db="EMBL/GenBank/DDBJ databases">
        <authorList>
            <person name="de Groot N.N."/>
        </authorList>
    </citation>
    <scope>NUCLEOTIDE SEQUENCE [LARGE SCALE GENOMIC DNA]</scope>
    <source>
        <strain evidence="3 4">CGMCC 4.2023</strain>
    </source>
</reference>
<feature type="region of interest" description="Disordered" evidence="1">
    <location>
        <begin position="1"/>
        <end position="24"/>
    </location>
</feature>
<name>A0A1H6E5I1_9ACTN</name>
<evidence type="ECO:0000256" key="2">
    <source>
        <dbReference type="SAM" id="Phobius"/>
    </source>
</evidence>
<feature type="compositionally biased region" description="Basic and acidic residues" evidence="1">
    <location>
        <begin position="1"/>
        <end position="14"/>
    </location>
</feature>
<keyword evidence="4" id="KW-1185">Reference proteome</keyword>
<evidence type="ECO:0000313" key="3">
    <source>
        <dbReference type="EMBL" id="SEG92226.1"/>
    </source>
</evidence>
<proteinExistence type="predicted"/>